<dbReference type="PANTHER" id="PTHR23407">
    <property type="entry name" value="ATPASE INHIBITOR/5-FORMYLTETRAHYDROFOLATE CYCLO-LIGASE"/>
    <property type="match status" value="1"/>
</dbReference>
<dbReference type="PIRSF" id="PIRSF006806">
    <property type="entry name" value="FTHF_cligase"/>
    <property type="match status" value="1"/>
</dbReference>
<dbReference type="InterPro" id="IPR002698">
    <property type="entry name" value="FTHF_cligase"/>
</dbReference>
<dbReference type="PANTHER" id="PTHR23407:SF1">
    <property type="entry name" value="5-FORMYLTETRAHYDROFOLATE CYCLO-LIGASE"/>
    <property type="match status" value="1"/>
</dbReference>
<name>A0ABU1T3E0_9ACTO</name>
<comment type="similarity">
    <text evidence="1 4">Belongs to the 5-formyltetrahydrofolate cyclo-ligase family.</text>
</comment>
<comment type="cofactor">
    <cofactor evidence="4">
        <name>Mg(2+)</name>
        <dbReference type="ChEBI" id="CHEBI:18420"/>
    </cofactor>
</comment>
<dbReference type="RefSeq" id="WP_309956822.1">
    <property type="nucleotide sequence ID" value="NZ_JAVDUJ010000001.1"/>
</dbReference>
<organism evidence="5 6">
    <name type="scientific">Arcanobacterium hippocoleae</name>
    <dbReference type="NCBI Taxonomy" id="149017"/>
    <lineage>
        <taxon>Bacteria</taxon>
        <taxon>Bacillati</taxon>
        <taxon>Actinomycetota</taxon>
        <taxon>Actinomycetes</taxon>
        <taxon>Actinomycetales</taxon>
        <taxon>Actinomycetaceae</taxon>
        <taxon>Arcanobacterium</taxon>
    </lineage>
</organism>
<evidence type="ECO:0000256" key="3">
    <source>
        <dbReference type="ARBA" id="ARBA00022840"/>
    </source>
</evidence>
<dbReference type="SUPFAM" id="SSF100950">
    <property type="entry name" value="NagB/RpiA/CoA transferase-like"/>
    <property type="match status" value="1"/>
</dbReference>
<protein>
    <recommendedName>
        <fullName evidence="4">5-formyltetrahydrofolate cyclo-ligase</fullName>
        <ecNumber evidence="4">6.3.3.2</ecNumber>
    </recommendedName>
</protein>
<reference evidence="5 6" key="1">
    <citation type="submission" date="2023-07" db="EMBL/GenBank/DDBJ databases">
        <title>Sequencing the genomes of 1000 actinobacteria strains.</title>
        <authorList>
            <person name="Klenk H.-P."/>
        </authorList>
    </citation>
    <scope>NUCLEOTIDE SEQUENCE [LARGE SCALE GENOMIC DNA]</scope>
    <source>
        <strain evidence="5 6">DSM 15539</strain>
    </source>
</reference>
<dbReference type="InterPro" id="IPR024185">
    <property type="entry name" value="FTHF_cligase-like_sf"/>
</dbReference>
<keyword evidence="4" id="KW-0479">Metal-binding</keyword>
<evidence type="ECO:0000313" key="5">
    <source>
        <dbReference type="EMBL" id="MDR6939829.1"/>
    </source>
</evidence>
<keyword evidence="6" id="KW-1185">Reference proteome</keyword>
<comment type="catalytic activity">
    <reaction evidence="4">
        <text>(6S)-5-formyl-5,6,7,8-tetrahydrofolate + ATP = (6R)-5,10-methenyltetrahydrofolate + ADP + phosphate</text>
        <dbReference type="Rhea" id="RHEA:10488"/>
        <dbReference type="ChEBI" id="CHEBI:30616"/>
        <dbReference type="ChEBI" id="CHEBI:43474"/>
        <dbReference type="ChEBI" id="CHEBI:57455"/>
        <dbReference type="ChEBI" id="CHEBI:57457"/>
        <dbReference type="ChEBI" id="CHEBI:456216"/>
        <dbReference type="EC" id="6.3.3.2"/>
    </reaction>
</comment>
<keyword evidence="5" id="KW-0436">Ligase</keyword>
<evidence type="ECO:0000256" key="1">
    <source>
        <dbReference type="ARBA" id="ARBA00010638"/>
    </source>
</evidence>
<keyword evidence="3 4" id="KW-0067">ATP-binding</keyword>
<accession>A0ABU1T3E0</accession>
<dbReference type="EMBL" id="JAVDUJ010000001">
    <property type="protein sequence ID" value="MDR6939829.1"/>
    <property type="molecule type" value="Genomic_DNA"/>
</dbReference>
<dbReference type="NCBIfam" id="TIGR02727">
    <property type="entry name" value="MTHFS_bact"/>
    <property type="match status" value="1"/>
</dbReference>
<dbReference type="GO" id="GO:0030272">
    <property type="term" value="F:5-formyltetrahydrofolate cyclo-ligase activity"/>
    <property type="evidence" value="ECO:0007669"/>
    <property type="project" value="UniProtKB-EC"/>
</dbReference>
<dbReference type="Gene3D" id="3.40.50.10420">
    <property type="entry name" value="NagB/RpiA/CoA transferase-like"/>
    <property type="match status" value="1"/>
</dbReference>
<dbReference type="EC" id="6.3.3.2" evidence="4"/>
<evidence type="ECO:0000256" key="4">
    <source>
        <dbReference type="RuleBase" id="RU361279"/>
    </source>
</evidence>
<dbReference type="Pfam" id="PF01812">
    <property type="entry name" value="5-FTHF_cyc-lig"/>
    <property type="match status" value="1"/>
</dbReference>
<sequence>MSNDLPNFLDFTDLEAEDAKQVLRAKVRKARNERSETEKTMYAEQWVETVLEYVKDYKQVAAFVSVANEPPTHELCKAIADSGKTLLLPKLGPGLTRAWGYFQGLDDLHQLAPGRPPEPSGPAFDNDVLQNVEAMIVPALLVSKYGERLGQGGGWYDRVLKQVRAGTPIGALIFPEEFVDFHLPQDEYDVPVCDAILPQEIIPLR</sequence>
<evidence type="ECO:0000256" key="2">
    <source>
        <dbReference type="ARBA" id="ARBA00022741"/>
    </source>
</evidence>
<keyword evidence="2 4" id="KW-0547">Nucleotide-binding</keyword>
<gene>
    <name evidence="5" type="ORF">J2S36_001372</name>
</gene>
<dbReference type="InterPro" id="IPR037171">
    <property type="entry name" value="NagB/RpiA_transferase-like"/>
</dbReference>
<dbReference type="Proteomes" id="UP001266099">
    <property type="component" value="Unassembled WGS sequence"/>
</dbReference>
<evidence type="ECO:0000313" key="6">
    <source>
        <dbReference type="Proteomes" id="UP001266099"/>
    </source>
</evidence>
<proteinExistence type="inferred from homology"/>
<keyword evidence="4" id="KW-0460">Magnesium</keyword>
<comment type="caution">
    <text evidence="5">The sequence shown here is derived from an EMBL/GenBank/DDBJ whole genome shotgun (WGS) entry which is preliminary data.</text>
</comment>